<dbReference type="GO" id="GO:0003700">
    <property type="term" value="F:DNA-binding transcription factor activity"/>
    <property type="evidence" value="ECO:0007669"/>
    <property type="project" value="InterPro"/>
</dbReference>
<evidence type="ECO:0000313" key="7">
    <source>
        <dbReference type="Proteomes" id="UP000504603"/>
    </source>
</evidence>
<organism evidence="7 8">
    <name type="scientific">Momordica charantia</name>
    <name type="common">Bitter gourd</name>
    <name type="synonym">Balsam pear</name>
    <dbReference type="NCBI Taxonomy" id="3673"/>
    <lineage>
        <taxon>Eukaryota</taxon>
        <taxon>Viridiplantae</taxon>
        <taxon>Streptophyta</taxon>
        <taxon>Embryophyta</taxon>
        <taxon>Tracheophyta</taxon>
        <taxon>Spermatophyta</taxon>
        <taxon>Magnoliopsida</taxon>
        <taxon>eudicotyledons</taxon>
        <taxon>Gunneridae</taxon>
        <taxon>Pentapetalae</taxon>
        <taxon>rosids</taxon>
        <taxon>fabids</taxon>
        <taxon>Cucurbitales</taxon>
        <taxon>Cucurbitaceae</taxon>
        <taxon>Momordiceae</taxon>
        <taxon>Momordica</taxon>
    </lineage>
</organism>
<proteinExistence type="predicted"/>
<dbReference type="PANTHER" id="PTHR11514">
    <property type="entry name" value="MYC"/>
    <property type="match status" value="1"/>
</dbReference>
<dbReference type="GO" id="GO:0046983">
    <property type="term" value="F:protein dimerization activity"/>
    <property type="evidence" value="ECO:0007669"/>
    <property type="project" value="InterPro"/>
</dbReference>
<dbReference type="KEGG" id="mcha:111014143"/>
<evidence type="ECO:0000256" key="3">
    <source>
        <dbReference type="ARBA" id="ARBA00023163"/>
    </source>
</evidence>
<evidence type="ECO:0000256" key="5">
    <source>
        <dbReference type="RuleBase" id="RU369104"/>
    </source>
</evidence>
<keyword evidence="2 5" id="KW-0805">Transcription regulation</keyword>
<dbReference type="Pfam" id="PF00010">
    <property type="entry name" value="HLH"/>
    <property type="match status" value="1"/>
</dbReference>
<feature type="domain" description="BHLH" evidence="6">
    <location>
        <begin position="200"/>
        <end position="249"/>
    </location>
</feature>
<reference evidence="8" key="1">
    <citation type="submission" date="2025-08" db="UniProtKB">
        <authorList>
            <consortium name="RefSeq"/>
        </authorList>
    </citation>
    <scope>IDENTIFICATION</scope>
    <source>
        <strain evidence="8">OHB3-1</strain>
    </source>
</reference>
<dbReference type="SMART" id="SM00353">
    <property type="entry name" value="HLH"/>
    <property type="match status" value="1"/>
</dbReference>
<dbReference type="GO" id="GO:0005634">
    <property type="term" value="C:nucleus"/>
    <property type="evidence" value="ECO:0007669"/>
    <property type="project" value="UniProtKB-SubCell"/>
</dbReference>
<dbReference type="PANTHER" id="PTHR11514:SF40">
    <property type="entry name" value="TRANSCRIPTION FACTOR BHLH14"/>
    <property type="match status" value="1"/>
</dbReference>
<dbReference type="RefSeq" id="XP_022144463.1">
    <property type="nucleotide sequence ID" value="XM_022288771.1"/>
</dbReference>
<dbReference type="GeneID" id="111014143"/>
<sequence length="375" mass="42611">MEDFQISSAPCSSSSSALQQKLQFIIQNQSQNQGQYWWTYAIFWRVTTTENCRLLLAWVDGYFQAGGRDVSMAERFYSMSVAREFEFDSNGDGDVLTKAFISGREVWLSELFQFGQSKRGKEAERHGIRTLVCIPTPASPCGVLELGSQDTIREDLKFVEHLKSVFASDQIFVVQSCNQLRLEENTSWGRKSRVVGARGAPVTSHVEAERQRREKLNHQFCCLRSVVPNISRMDKASLLSDAVLYIHELQAKIKDLEFEFSKRSNSKESKKAALVNQRRPNGGLIKVEVEVEVKIMGLEAVIRVQTKNMSNTMAKLMEALRDLELKVHHASMLNLNDFTLHDVVVGLRPDQKQTNIEEEAIRMSLLKTLHHPSSP</sequence>
<dbReference type="InterPro" id="IPR045084">
    <property type="entry name" value="AIB/MYC-like"/>
</dbReference>
<dbReference type="OrthoDB" id="1926382at2759"/>
<dbReference type="SUPFAM" id="SSF47459">
    <property type="entry name" value="HLH, helix-loop-helix DNA-binding domain"/>
    <property type="match status" value="1"/>
</dbReference>
<dbReference type="InterPro" id="IPR036638">
    <property type="entry name" value="HLH_DNA-bd_sf"/>
</dbReference>
<evidence type="ECO:0000256" key="1">
    <source>
        <dbReference type="ARBA" id="ARBA00004123"/>
    </source>
</evidence>
<evidence type="ECO:0000259" key="6">
    <source>
        <dbReference type="PROSITE" id="PS50888"/>
    </source>
</evidence>
<dbReference type="Gene3D" id="4.10.280.10">
    <property type="entry name" value="Helix-loop-helix DNA-binding domain"/>
    <property type="match status" value="1"/>
</dbReference>
<dbReference type="InterPro" id="IPR054502">
    <property type="entry name" value="bHLH-TF_ACT-like_plant"/>
</dbReference>
<dbReference type="InterPro" id="IPR011598">
    <property type="entry name" value="bHLH_dom"/>
</dbReference>
<dbReference type="Proteomes" id="UP000504603">
    <property type="component" value="Unplaced"/>
</dbReference>
<dbReference type="PROSITE" id="PS50888">
    <property type="entry name" value="BHLH"/>
    <property type="match status" value="1"/>
</dbReference>
<evidence type="ECO:0000256" key="2">
    <source>
        <dbReference type="ARBA" id="ARBA00023015"/>
    </source>
</evidence>
<comment type="subcellular location">
    <subcellularLocation>
        <location evidence="1 5">Nucleus</location>
    </subcellularLocation>
</comment>
<gene>
    <name evidence="8" type="primary">LOC111014143</name>
</gene>
<dbReference type="GO" id="GO:0000976">
    <property type="term" value="F:transcription cis-regulatory region binding"/>
    <property type="evidence" value="ECO:0007669"/>
    <property type="project" value="TreeGrafter"/>
</dbReference>
<evidence type="ECO:0000313" key="8">
    <source>
        <dbReference type="RefSeq" id="XP_022144463.1"/>
    </source>
</evidence>
<dbReference type="Pfam" id="PF22754">
    <property type="entry name" value="bHLH-TF_ACT-like_plant"/>
    <property type="match status" value="1"/>
</dbReference>
<accession>A0A6J1CTB5</accession>
<evidence type="ECO:0000256" key="4">
    <source>
        <dbReference type="ARBA" id="ARBA00023242"/>
    </source>
</evidence>
<keyword evidence="7" id="KW-1185">Reference proteome</keyword>
<name>A0A6J1CTB5_MOMCH</name>
<dbReference type="InterPro" id="IPR025610">
    <property type="entry name" value="MYC/MYB_N"/>
</dbReference>
<dbReference type="Pfam" id="PF14215">
    <property type="entry name" value="bHLH-MYC_N"/>
    <property type="match status" value="2"/>
</dbReference>
<keyword evidence="4 5" id="KW-0539">Nucleus</keyword>
<dbReference type="AlphaFoldDB" id="A0A6J1CTB5"/>
<protein>
    <recommendedName>
        <fullName evidence="5">Transcription factor</fullName>
        <shortName evidence="5">bHLH transcription factor</shortName>
    </recommendedName>
    <alternativeName>
        <fullName evidence="5">Basic helix-loop-helix protein</fullName>
    </alternativeName>
</protein>
<keyword evidence="3 5" id="KW-0804">Transcription</keyword>